<organism evidence="10 11">
    <name type="scientific">Aureimonas altamirensis</name>
    <dbReference type="NCBI Taxonomy" id="370622"/>
    <lineage>
        <taxon>Bacteria</taxon>
        <taxon>Pseudomonadati</taxon>
        <taxon>Pseudomonadota</taxon>
        <taxon>Alphaproteobacteria</taxon>
        <taxon>Hyphomicrobiales</taxon>
        <taxon>Aurantimonadaceae</taxon>
        <taxon>Aureimonas</taxon>
    </lineage>
</organism>
<dbReference type="RefSeq" id="WP_039195363.1">
    <property type="nucleotide sequence ID" value="NZ_JRFJ01000006.1"/>
</dbReference>
<dbReference type="AlphaFoldDB" id="A0A0B1PXJ0"/>
<evidence type="ECO:0000256" key="5">
    <source>
        <dbReference type="ARBA" id="ARBA00022692"/>
    </source>
</evidence>
<dbReference type="PANTHER" id="PTHR42929:SF5">
    <property type="entry name" value="ABC TRANSPORTER PERMEASE PROTEIN"/>
    <property type="match status" value="1"/>
</dbReference>
<protein>
    <submittedName>
        <fullName evidence="10">ABC transporter permease</fullName>
    </submittedName>
</protein>
<comment type="caution">
    <text evidence="10">The sequence shown here is derived from an EMBL/GenBank/DDBJ whole genome shotgun (WGS) entry which is preliminary data.</text>
</comment>
<dbReference type="PROSITE" id="PS50928">
    <property type="entry name" value="ABC_TM1"/>
    <property type="match status" value="1"/>
</dbReference>
<evidence type="ECO:0000256" key="6">
    <source>
        <dbReference type="ARBA" id="ARBA00022989"/>
    </source>
</evidence>
<keyword evidence="3 8" id="KW-0813">Transport</keyword>
<dbReference type="PANTHER" id="PTHR42929">
    <property type="entry name" value="INNER MEMBRANE ABC TRANSPORTER PERMEASE PROTEIN YDCU-RELATED-RELATED"/>
    <property type="match status" value="1"/>
</dbReference>
<evidence type="ECO:0000256" key="4">
    <source>
        <dbReference type="ARBA" id="ARBA00022475"/>
    </source>
</evidence>
<dbReference type="Proteomes" id="UP000030826">
    <property type="component" value="Unassembled WGS sequence"/>
</dbReference>
<feature type="domain" description="ABC transmembrane type-1" evidence="9">
    <location>
        <begin position="68"/>
        <end position="274"/>
    </location>
</feature>
<dbReference type="InterPro" id="IPR035906">
    <property type="entry name" value="MetI-like_sf"/>
</dbReference>
<evidence type="ECO:0000313" key="11">
    <source>
        <dbReference type="Proteomes" id="UP000030826"/>
    </source>
</evidence>
<evidence type="ECO:0000256" key="2">
    <source>
        <dbReference type="ARBA" id="ARBA00007069"/>
    </source>
</evidence>
<evidence type="ECO:0000256" key="8">
    <source>
        <dbReference type="RuleBase" id="RU363032"/>
    </source>
</evidence>
<evidence type="ECO:0000256" key="1">
    <source>
        <dbReference type="ARBA" id="ARBA00004651"/>
    </source>
</evidence>
<feature type="transmembrane region" description="Helical" evidence="8">
    <location>
        <begin position="210"/>
        <end position="231"/>
    </location>
</feature>
<name>A0A0B1PXJ0_9HYPH</name>
<keyword evidence="5 8" id="KW-0812">Transmembrane</keyword>
<comment type="subcellular location">
    <subcellularLocation>
        <location evidence="1 8">Cell membrane</location>
        <topology evidence="1 8">Multi-pass membrane protein</topology>
    </subcellularLocation>
</comment>
<evidence type="ECO:0000256" key="7">
    <source>
        <dbReference type="ARBA" id="ARBA00023136"/>
    </source>
</evidence>
<dbReference type="GO" id="GO:0005886">
    <property type="term" value="C:plasma membrane"/>
    <property type="evidence" value="ECO:0007669"/>
    <property type="project" value="UniProtKB-SubCell"/>
</dbReference>
<reference evidence="10 11" key="1">
    <citation type="submission" date="2014-09" db="EMBL/GenBank/DDBJ databases">
        <title>Isolation and characterization of Aurantimonas altamirensis ON-56566 from clinical sample following a dog bite.</title>
        <authorList>
            <person name="Eshaghi A."/>
            <person name="Li A."/>
            <person name="Shahinas D."/>
            <person name="Bahn P."/>
            <person name="Kus J.V."/>
            <person name="Patel S.N."/>
        </authorList>
    </citation>
    <scope>NUCLEOTIDE SEQUENCE [LARGE SCALE GENOMIC DNA]</scope>
    <source>
        <strain evidence="10 11">ON-56566</strain>
    </source>
</reference>
<keyword evidence="7 8" id="KW-0472">Membrane</keyword>
<proteinExistence type="inferred from homology"/>
<feature type="transmembrane region" description="Helical" evidence="8">
    <location>
        <begin position="156"/>
        <end position="174"/>
    </location>
</feature>
<dbReference type="SUPFAM" id="SSF161098">
    <property type="entry name" value="MetI-like"/>
    <property type="match status" value="1"/>
</dbReference>
<gene>
    <name evidence="10" type="ORF">LA66_17635</name>
</gene>
<dbReference type="GO" id="GO:0055085">
    <property type="term" value="P:transmembrane transport"/>
    <property type="evidence" value="ECO:0007669"/>
    <property type="project" value="InterPro"/>
</dbReference>
<accession>A0A0B1PXJ0</accession>
<dbReference type="Pfam" id="PF00528">
    <property type="entry name" value="BPD_transp_1"/>
    <property type="match status" value="1"/>
</dbReference>
<evidence type="ECO:0000259" key="9">
    <source>
        <dbReference type="PROSITE" id="PS50928"/>
    </source>
</evidence>
<feature type="transmembrane region" description="Helical" evidence="8">
    <location>
        <begin position="251"/>
        <end position="277"/>
    </location>
</feature>
<dbReference type="OrthoDB" id="7908600at2"/>
<feature type="transmembrane region" description="Helical" evidence="8">
    <location>
        <begin position="67"/>
        <end position="91"/>
    </location>
</feature>
<dbReference type="EMBL" id="JRFJ01000006">
    <property type="protein sequence ID" value="KHJ53243.1"/>
    <property type="molecule type" value="Genomic_DNA"/>
</dbReference>
<feature type="transmembrane region" description="Helical" evidence="8">
    <location>
        <begin position="103"/>
        <end position="126"/>
    </location>
</feature>
<comment type="similarity">
    <text evidence="2">Belongs to the binding-protein-dependent transport system permease family. CysTW subfamily.</text>
</comment>
<evidence type="ECO:0000313" key="10">
    <source>
        <dbReference type="EMBL" id="KHJ53243.1"/>
    </source>
</evidence>
<evidence type="ECO:0000256" key="3">
    <source>
        <dbReference type="ARBA" id="ARBA00022448"/>
    </source>
</evidence>
<dbReference type="Gene3D" id="1.10.3720.10">
    <property type="entry name" value="MetI-like"/>
    <property type="match status" value="1"/>
</dbReference>
<keyword evidence="6 8" id="KW-1133">Transmembrane helix</keyword>
<dbReference type="InterPro" id="IPR000515">
    <property type="entry name" value="MetI-like"/>
</dbReference>
<sequence>MTHSQSPRRPILLTLPALLLFALLLVAPLAMIAGLSLQNYDLTTGLISGFTLDNYIDIATDGYYHSIFLRTISIAVATTFVCILIGAPEAYILSRMRRPWRAIFLVITLSPLLISVVVRTLGWALLFGRNGVINDALAALGLAGAPIPLLYTWHGVVIALVHVAVPFMVISVWASLQRIDPKVSQAAVSLGASEVSVFFRIILPQVIPGVLSGSLIVFAMAASAFATPAIIGGRQLKVVATATYDEFLGTLNWPLGASIAVVLLVVNALIMLSYNTLVERYYARFSR</sequence>
<dbReference type="CDD" id="cd06261">
    <property type="entry name" value="TM_PBP2"/>
    <property type="match status" value="1"/>
</dbReference>
<keyword evidence="4" id="KW-1003">Cell membrane</keyword>
<dbReference type="STRING" id="370622.LA66_17635"/>